<evidence type="ECO:0000259" key="1">
    <source>
        <dbReference type="PROSITE" id="PS51819"/>
    </source>
</evidence>
<sequence>MKIKEIHLLTNDLSATEQFYNHVLDIKTNQKTDQEVSFLIGKTEVIFINSTESLNPNYHLAFDIPTNKLEEAFAWIKEKVAILPVTTDNYLSDIKLWNARSFYFYDNNGNLLELICRYDLQNQSEAPFSGNSILHVSEIGIVAENVQVCADDLIARYGLDYYAKQPKQDNFMALGDEAGLFILVDPNRNWFPTDKKAEAFWTKIIFHSESGNHVLDINHA</sequence>
<gene>
    <name evidence="2" type="ORF">HDF23_005248</name>
</gene>
<name>A0ABR6PRR5_9SPHI</name>
<dbReference type="RefSeq" id="WP_076377847.1">
    <property type="nucleotide sequence ID" value="NZ_FTMG01000019.1"/>
</dbReference>
<dbReference type="Pfam" id="PF00903">
    <property type="entry name" value="Glyoxalase"/>
    <property type="match status" value="1"/>
</dbReference>
<dbReference type="CDD" id="cd06587">
    <property type="entry name" value="VOC"/>
    <property type="match status" value="1"/>
</dbReference>
<protein>
    <submittedName>
        <fullName evidence="2">Catechol-2,3-dioxygenase</fullName>
    </submittedName>
</protein>
<keyword evidence="3" id="KW-1185">Reference proteome</keyword>
<dbReference type="Proteomes" id="UP000541583">
    <property type="component" value="Unassembled WGS sequence"/>
</dbReference>
<accession>A0ABR6PRR5</accession>
<dbReference type="InterPro" id="IPR037523">
    <property type="entry name" value="VOC_core"/>
</dbReference>
<organism evidence="2 3">
    <name type="scientific">Mucilaginibacter lappiensis</name>
    <dbReference type="NCBI Taxonomy" id="354630"/>
    <lineage>
        <taxon>Bacteria</taxon>
        <taxon>Pseudomonadati</taxon>
        <taxon>Bacteroidota</taxon>
        <taxon>Sphingobacteriia</taxon>
        <taxon>Sphingobacteriales</taxon>
        <taxon>Sphingobacteriaceae</taxon>
        <taxon>Mucilaginibacter</taxon>
    </lineage>
</organism>
<feature type="domain" description="VOC" evidence="1">
    <location>
        <begin position="2"/>
        <end position="117"/>
    </location>
</feature>
<proteinExistence type="predicted"/>
<dbReference type="PROSITE" id="PS51819">
    <property type="entry name" value="VOC"/>
    <property type="match status" value="1"/>
</dbReference>
<comment type="caution">
    <text evidence="2">The sequence shown here is derived from an EMBL/GenBank/DDBJ whole genome shotgun (WGS) entry which is preliminary data.</text>
</comment>
<dbReference type="EMBL" id="JACHCB010000019">
    <property type="protein sequence ID" value="MBB6112473.1"/>
    <property type="molecule type" value="Genomic_DNA"/>
</dbReference>
<reference evidence="2 3" key="1">
    <citation type="submission" date="2020-08" db="EMBL/GenBank/DDBJ databases">
        <title>Genomic Encyclopedia of Type Strains, Phase IV (KMG-V): Genome sequencing to study the core and pangenomes of soil and plant-associated prokaryotes.</title>
        <authorList>
            <person name="Whitman W."/>
        </authorList>
    </citation>
    <scope>NUCLEOTIDE SEQUENCE [LARGE SCALE GENOMIC DNA]</scope>
    <source>
        <strain evidence="2 3">ANJLi2</strain>
    </source>
</reference>
<dbReference type="SUPFAM" id="SSF54593">
    <property type="entry name" value="Glyoxalase/Bleomycin resistance protein/Dihydroxybiphenyl dioxygenase"/>
    <property type="match status" value="1"/>
</dbReference>
<dbReference type="InterPro" id="IPR029068">
    <property type="entry name" value="Glyas_Bleomycin-R_OHBP_Dase"/>
</dbReference>
<evidence type="ECO:0000313" key="3">
    <source>
        <dbReference type="Proteomes" id="UP000541583"/>
    </source>
</evidence>
<dbReference type="InterPro" id="IPR004360">
    <property type="entry name" value="Glyas_Fos-R_dOase_dom"/>
</dbReference>
<evidence type="ECO:0000313" key="2">
    <source>
        <dbReference type="EMBL" id="MBB6112473.1"/>
    </source>
</evidence>
<dbReference type="Gene3D" id="3.10.180.10">
    <property type="entry name" value="2,3-Dihydroxybiphenyl 1,2-Dioxygenase, domain 1"/>
    <property type="match status" value="1"/>
</dbReference>